<dbReference type="STRING" id="589385.SAMN05421504_102703"/>
<reference evidence="1 2" key="1">
    <citation type="submission" date="2016-10" db="EMBL/GenBank/DDBJ databases">
        <authorList>
            <person name="de Groot N.N."/>
        </authorList>
    </citation>
    <scope>NUCLEOTIDE SEQUENCE [LARGE SCALE GENOMIC DNA]</scope>
    <source>
        <strain evidence="1 2">CPCC 202699</strain>
    </source>
</reference>
<accession>A0A1H2ZWR2</accession>
<proteinExistence type="predicted"/>
<protein>
    <recommendedName>
        <fullName evidence="3">Deacetylase</fullName>
    </recommendedName>
</protein>
<organism evidence="1 2">
    <name type="scientific">Amycolatopsis xylanica</name>
    <dbReference type="NCBI Taxonomy" id="589385"/>
    <lineage>
        <taxon>Bacteria</taxon>
        <taxon>Bacillati</taxon>
        <taxon>Actinomycetota</taxon>
        <taxon>Actinomycetes</taxon>
        <taxon>Pseudonocardiales</taxon>
        <taxon>Pseudonocardiaceae</taxon>
        <taxon>Amycolatopsis</taxon>
    </lineage>
</organism>
<gene>
    <name evidence="1" type="ORF">SAMN05421504_102703</name>
</gene>
<keyword evidence="2" id="KW-1185">Reference proteome</keyword>
<dbReference type="AlphaFoldDB" id="A0A1H2ZWR2"/>
<dbReference type="InterPro" id="IPR018763">
    <property type="entry name" value="DUF2334"/>
</dbReference>
<name>A0A1H2ZWR2_9PSEU</name>
<evidence type="ECO:0008006" key="3">
    <source>
        <dbReference type="Google" id="ProtNLM"/>
    </source>
</evidence>
<sequence>MANVDAELVVSLAGVTPRTLHRCADLAAELERRHVPLSVLYPASTGEGPVTEWVRERTGRGDGLLLHGYDHRVPPTDRPVVSLAKKAEFAALGAHEARLRLIAAKAAMENTGLTPHGFAPPRWLASPGTLDALREHGFQLCADQHGVRDLKTGEVRRARVQEFASQSQRTETIRCFALVLATARAARRGGLVRLGVEASDLARPGLRQALLDAVDVALENRAFGTTYAKLKVSPALPA</sequence>
<evidence type="ECO:0000313" key="2">
    <source>
        <dbReference type="Proteomes" id="UP000199515"/>
    </source>
</evidence>
<dbReference type="Gene3D" id="3.20.20.370">
    <property type="entry name" value="Glycoside hydrolase/deacetylase"/>
    <property type="match status" value="1"/>
</dbReference>
<dbReference type="InterPro" id="IPR011330">
    <property type="entry name" value="Glyco_hydro/deAcase_b/a-brl"/>
</dbReference>
<dbReference type="RefSeq" id="WP_176968564.1">
    <property type="nucleotide sequence ID" value="NZ_FNON01000002.1"/>
</dbReference>
<dbReference type="Proteomes" id="UP000199515">
    <property type="component" value="Unassembled WGS sequence"/>
</dbReference>
<dbReference type="SUPFAM" id="SSF88713">
    <property type="entry name" value="Glycoside hydrolase/deacetylase"/>
    <property type="match status" value="1"/>
</dbReference>
<dbReference type="GO" id="GO:0005975">
    <property type="term" value="P:carbohydrate metabolic process"/>
    <property type="evidence" value="ECO:0007669"/>
    <property type="project" value="InterPro"/>
</dbReference>
<evidence type="ECO:0000313" key="1">
    <source>
        <dbReference type="EMBL" id="SDX21960.1"/>
    </source>
</evidence>
<dbReference type="Pfam" id="PF10096">
    <property type="entry name" value="DUF2334"/>
    <property type="match status" value="1"/>
</dbReference>
<dbReference type="EMBL" id="FNON01000002">
    <property type="protein sequence ID" value="SDX21960.1"/>
    <property type="molecule type" value="Genomic_DNA"/>
</dbReference>